<feature type="transmembrane region" description="Helical" evidence="6">
    <location>
        <begin position="101"/>
        <end position="124"/>
    </location>
</feature>
<dbReference type="GO" id="GO:0005737">
    <property type="term" value="C:cytoplasm"/>
    <property type="evidence" value="ECO:0007669"/>
    <property type="project" value="TreeGrafter"/>
</dbReference>
<evidence type="ECO:0000256" key="3">
    <source>
        <dbReference type="ARBA" id="ARBA00022692"/>
    </source>
</evidence>
<keyword evidence="4 6" id="KW-1133">Transmembrane helix</keyword>
<feature type="transmembrane region" description="Helical" evidence="6">
    <location>
        <begin position="24"/>
        <end position="43"/>
    </location>
</feature>
<dbReference type="InterPro" id="IPR007248">
    <property type="entry name" value="Mpv17_PMP22"/>
</dbReference>
<dbReference type="PANTHER" id="PTHR11266:SF18">
    <property type="entry name" value="OS12G0508100 PROTEIN"/>
    <property type="match status" value="1"/>
</dbReference>
<dbReference type="EMBL" id="JABEZZ010000013">
    <property type="protein sequence ID" value="MBA0602169.1"/>
    <property type="molecule type" value="Genomic_DNA"/>
</dbReference>
<accession>A0A7J8QKS2</accession>
<proteinExistence type="inferred from homology"/>
<evidence type="ECO:0000256" key="6">
    <source>
        <dbReference type="RuleBase" id="RU363053"/>
    </source>
</evidence>
<sequence length="158" mass="17764">MEFYGQTISKSSSEPYDLVRTSRMAGYGLLILGPSLHLWFNLMSKLFPKRDLISTLKKMAMGQLLYGPTMTVVFFSLNARLQGESGDEIVSRLKRDLLPTMLNVAFILTAVGEQFVLIFMDCLYDIHGKSRETGVNYLLNDLLPSISRVQDPGFSTVN</sequence>
<evidence type="ECO:0000256" key="2">
    <source>
        <dbReference type="ARBA" id="ARBA00006824"/>
    </source>
</evidence>
<name>A0A7J8QKS2_GOSRA</name>
<gene>
    <name evidence="7" type="ORF">Gorai_002359</name>
</gene>
<dbReference type="PANTHER" id="PTHR11266">
    <property type="entry name" value="PEROXISOMAL MEMBRANE PROTEIN 2, PXMP2 MPV17"/>
    <property type="match status" value="1"/>
</dbReference>
<comment type="similarity">
    <text evidence="2 6">Belongs to the peroxisomal membrane protein PXMP2/4 family.</text>
</comment>
<dbReference type="GO" id="GO:0016020">
    <property type="term" value="C:membrane"/>
    <property type="evidence" value="ECO:0007669"/>
    <property type="project" value="UniProtKB-SubCell"/>
</dbReference>
<protein>
    <submittedName>
        <fullName evidence="7">Uncharacterized protein</fullName>
    </submittedName>
</protein>
<dbReference type="AlphaFoldDB" id="A0A7J8QKS2"/>
<evidence type="ECO:0000313" key="7">
    <source>
        <dbReference type="EMBL" id="MBA0602169.1"/>
    </source>
</evidence>
<comment type="caution">
    <text evidence="7">The sequence shown here is derived from an EMBL/GenBank/DDBJ whole genome shotgun (WGS) entry which is preliminary data.</text>
</comment>
<reference evidence="7 8" key="1">
    <citation type="journal article" date="2019" name="Genome Biol. Evol.">
        <title>Insights into the evolution of the New World diploid cottons (Gossypium, subgenus Houzingenia) based on genome sequencing.</title>
        <authorList>
            <person name="Grover C.E."/>
            <person name="Arick M.A. 2nd"/>
            <person name="Thrash A."/>
            <person name="Conover J.L."/>
            <person name="Sanders W.S."/>
            <person name="Peterson D.G."/>
            <person name="Frelichowski J.E."/>
            <person name="Scheffler J.A."/>
            <person name="Scheffler B.E."/>
            <person name="Wendel J.F."/>
        </authorList>
    </citation>
    <scope>NUCLEOTIDE SEQUENCE [LARGE SCALE GENOMIC DNA]</scope>
    <source>
        <strain evidence="7">8</strain>
        <tissue evidence="7">Leaf</tissue>
    </source>
</reference>
<organism evidence="7 8">
    <name type="scientific">Gossypium raimondii</name>
    <name type="common">Peruvian cotton</name>
    <name type="synonym">Gossypium klotzschianum subsp. raimondii</name>
    <dbReference type="NCBI Taxonomy" id="29730"/>
    <lineage>
        <taxon>Eukaryota</taxon>
        <taxon>Viridiplantae</taxon>
        <taxon>Streptophyta</taxon>
        <taxon>Embryophyta</taxon>
        <taxon>Tracheophyta</taxon>
        <taxon>Spermatophyta</taxon>
        <taxon>Magnoliopsida</taxon>
        <taxon>eudicotyledons</taxon>
        <taxon>Gunneridae</taxon>
        <taxon>Pentapetalae</taxon>
        <taxon>rosids</taxon>
        <taxon>malvids</taxon>
        <taxon>Malvales</taxon>
        <taxon>Malvaceae</taxon>
        <taxon>Malvoideae</taxon>
        <taxon>Gossypium</taxon>
    </lineage>
</organism>
<keyword evidence="3 6" id="KW-0812">Transmembrane</keyword>
<evidence type="ECO:0000256" key="1">
    <source>
        <dbReference type="ARBA" id="ARBA00004141"/>
    </source>
</evidence>
<feature type="transmembrane region" description="Helical" evidence="6">
    <location>
        <begin position="64"/>
        <end position="81"/>
    </location>
</feature>
<evidence type="ECO:0000256" key="4">
    <source>
        <dbReference type="ARBA" id="ARBA00022989"/>
    </source>
</evidence>
<evidence type="ECO:0000256" key="5">
    <source>
        <dbReference type="ARBA" id="ARBA00023136"/>
    </source>
</evidence>
<evidence type="ECO:0000313" key="8">
    <source>
        <dbReference type="Proteomes" id="UP000593578"/>
    </source>
</evidence>
<dbReference type="Proteomes" id="UP000593578">
    <property type="component" value="Unassembled WGS sequence"/>
</dbReference>
<comment type="subcellular location">
    <subcellularLocation>
        <location evidence="1">Membrane</location>
        <topology evidence="1">Multi-pass membrane protein</topology>
    </subcellularLocation>
</comment>
<keyword evidence="5 6" id="KW-0472">Membrane</keyword>